<dbReference type="InterPro" id="IPR031818">
    <property type="entry name" value="Hri1"/>
</dbReference>
<dbReference type="AlphaFoldDB" id="W6MX59"/>
<evidence type="ECO:0000256" key="3">
    <source>
        <dbReference type="ARBA" id="ARBA00005229"/>
    </source>
</evidence>
<dbReference type="CDD" id="cd11692">
    <property type="entry name" value="HRI1_N_like"/>
    <property type="match status" value="1"/>
</dbReference>
<dbReference type="OrthoDB" id="4045395at2759"/>
<dbReference type="HOGENOM" id="CLU_076653_0_0_1"/>
<protein>
    <recommendedName>
        <fullName evidence="4">Protein HRI1</fullName>
    </recommendedName>
</protein>
<keyword evidence="6" id="KW-0539">Nucleus</keyword>
<evidence type="ECO:0000256" key="2">
    <source>
        <dbReference type="ARBA" id="ARBA00004496"/>
    </source>
</evidence>
<evidence type="ECO:0000256" key="1">
    <source>
        <dbReference type="ARBA" id="ARBA00004123"/>
    </source>
</evidence>
<proteinExistence type="inferred from homology"/>
<evidence type="ECO:0000256" key="4">
    <source>
        <dbReference type="ARBA" id="ARBA00017063"/>
    </source>
</evidence>
<evidence type="ECO:0000313" key="8">
    <source>
        <dbReference type="Proteomes" id="UP000019384"/>
    </source>
</evidence>
<dbReference type="Gene3D" id="2.40.128.320">
    <property type="entry name" value="Protein HRI1, N-terminal domain"/>
    <property type="match status" value="1"/>
</dbReference>
<dbReference type="Gene3D" id="2.40.128.310">
    <property type="entry name" value="Protein HRI1, C-terminal domain"/>
    <property type="match status" value="1"/>
</dbReference>
<dbReference type="Proteomes" id="UP000019384">
    <property type="component" value="Unassembled WGS sequence"/>
</dbReference>
<name>W6MX59_9ASCO</name>
<accession>W6MX59</accession>
<reference evidence="7" key="1">
    <citation type="submission" date="2013-12" db="EMBL/GenBank/DDBJ databases">
        <authorList>
            <person name="Genoscope - CEA"/>
        </authorList>
    </citation>
    <scope>NUCLEOTIDE SEQUENCE</scope>
    <source>
        <strain evidence="7">CBS 1993</strain>
    </source>
</reference>
<dbReference type="STRING" id="1382522.W6MX59"/>
<dbReference type="RefSeq" id="XP_022460310.1">
    <property type="nucleotide sequence ID" value="XM_022601023.1"/>
</dbReference>
<dbReference type="GO" id="GO:0005737">
    <property type="term" value="C:cytoplasm"/>
    <property type="evidence" value="ECO:0007669"/>
    <property type="project" value="UniProtKB-SubCell"/>
</dbReference>
<organism evidence="7 8">
    <name type="scientific">Kuraishia capsulata CBS 1993</name>
    <dbReference type="NCBI Taxonomy" id="1382522"/>
    <lineage>
        <taxon>Eukaryota</taxon>
        <taxon>Fungi</taxon>
        <taxon>Dikarya</taxon>
        <taxon>Ascomycota</taxon>
        <taxon>Saccharomycotina</taxon>
        <taxon>Pichiomycetes</taxon>
        <taxon>Pichiales</taxon>
        <taxon>Pichiaceae</taxon>
        <taxon>Kuraishia</taxon>
    </lineage>
</organism>
<dbReference type="InterPro" id="IPR043047">
    <property type="entry name" value="Hri1_N_sf"/>
</dbReference>
<keyword evidence="5" id="KW-0963">Cytoplasm</keyword>
<sequence length="315" mass="35672">MRRKYCDCTQEYYAASPVLPIKTFIQQVFSCESIRHALLLRLSSSANKHTETIHHKHKMTIAFQEQTDDKSHQSVMSVRISIQWPPAEANEETTTMVLTTPGAHYVDLRPLKNSLSVFPYQWNWAMAGEEVVIAENEIEFSHEFFNSMSIIKMQENKLKDIDEKVEMGGRDIGKFQSLESGDRREDGVMVNPDTGLEQPYIEIWRSLNPNTSTPASQVALEGTTSTVSICLDVTTDRFVGRYIRIGSWGQGVLWDKEDSTNWAPISTVRSFYNGSIWESVLATGNNATDFPVDFDGSEGDVLKVGDVEWRCVELV</sequence>
<evidence type="ECO:0000313" key="7">
    <source>
        <dbReference type="EMBL" id="CDK28320.1"/>
    </source>
</evidence>
<dbReference type="CDD" id="cd11693">
    <property type="entry name" value="HRI1_C_like"/>
    <property type="match status" value="1"/>
</dbReference>
<keyword evidence="8" id="KW-1185">Reference proteome</keyword>
<reference evidence="7" key="2">
    <citation type="submission" date="2014-02" db="EMBL/GenBank/DDBJ databases">
        <title>Complete DNA sequence of /Kuraishia capsulata/ illustrates novel genomic features among budding yeasts (/Saccharomycotina/).</title>
        <authorList>
            <person name="Morales L."/>
            <person name="Noel B."/>
            <person name="Porcel B."/>
            <person name="Marcet-Houben M."/>
            <person name="Hullo M-F."/>
            <person name="Sacerdot C."/>
            <person name="Tekaia F."/>
            <person name="Leh-Louis V."/>
            <person name="Despons L."/>
            <person name="Khanna V."/>
            <person name="Aury J-M."/>
            <person name="Barbe V."/>
            <person name="Couloux A."/>
            <person name="Labadie K."/>
            <person name="Pelletier E."/>
            <person name="Souciet J-L."/>
            <person name="Boekhout T."/>
            <person name="Gabaldon T."/>
            <person name="Wincker P."/>
            <person name="Dujon B."/>
        </authorList>
    </citation>
    <scope>NUCLEOTIDE SEQUENCE</scope>
    <source>
        <strain evidence="7">CBS 1993</strain>
    </source>
</reference>
<comment type="similarity">
    <text evidence="3">Belongs to the HRI1 family.</text>
</comment>
<dbReference type="GeneID" id="34521698"/>
<dbReference type="GO" id="GO:0005634">
    <property type="term" value="C:nucleus"/>
    <property type="evidence" value="ECO:0007669"/>
    <property type="project" value="UniProtKB-SubCell"/>
</dbReference>
<evidence type="ECO:0000256" key="5">
    <source>
        <dbReference type="ARBA" id="ARBA00022490"/>
    </source>
</evidence>
<gene>
    <name evidence="7" type="ORF">KUCA_T00004302001</name>
</gene>
<evidence type="ECO:0000256" key="6">
    <source>
        <dbReference type="ARBA" id="ARBA00023242"/>
    </source>
</evidence>
<dbReference type="EMBL" id="HG793129">
    <property type="protein sequence ID" value="CDK28320.1"/>
    <property type="molecule type" value="Genomic_DNA"/>
</dbReference>
<comment type="subcellular location">
    <subcellularLocation>
        <location evidence="2">Cytoplasm</location>
    </subcellularLocation>
    <subcellularLocation>
        <location evidence="1">Nucleus</location>
    </subcellularLocation>
</comment>
<dbReference type="Pfam" id="PF16815">
    <property type="entry name" value="HRI1"/>
    <property type="match status" value="1"/>
</dbReference>
<dbReference type="InterPro" id="IPR038744">
    <property type="entry name" value="Hri1_N"/>
</dbReference>